<protein>
    <submittedName>
        <fullName evidence="1">Uncharacterized protein</fullName>
    </submittedName>
</protein>
<dbReference type="EMBL" id="JAETXL010000015">
    <property type="protein sequence ID" value="MBL6280158.1"/>
    <property type="molecule type" value="Genomic_DNA"/>
</dbReference>
<gene>
    <name evidence="1" type="ORF">JMF97_28750</name>
</gene>
<reference evidence="1 2" key="1">
    <citation type="submission" date="2021-01" db="EMBL/GenBank/DDBJ databases">
        <title>Genome sequencing of Micromonospora fiedleri MG-37.</title>
        <authorList>
            <person name="Moreland P.E.J."/>
            <person name="Stach J.E.M."/>
        </authorList>
    </citation>
    <scope>NUCLEOTIDE SEQUENCE [LARGE SCALE GENOMIC DNA]</scope>
    <source>
        <strain evidence="1 2">MG-37</strain>
    </source>
</reference>
<dbReference type="RefSeq" id="WP_203224387.1">
    <property type="nucleotide sequence ID" value="NZ_JAETXL010000015.1"/>
</dbReference>
<evidence type="ECO:0000313" key="1">
    <source>
        <dbReference type="EMBL" id="MBL6280158.1"/>
    </source>
</evidence>
<evidence type="ECO:0000313" key="2">
    <source>
        <dbReference type="Proteomes" id="UP000661193"/>
    </source>
</evidence>
<comment type="caution">
    <text evidence="1">The sequence shown here is derived from an EMBL/GenBank/DDBJ whole genome shotgun (WGS) entry which is preliminary data.</text>
</comment>
<dbReference type="Proteomes" id="UP000661193">
    <property type="component" value="Unassembled WGS sequence"/>
</dbReference>
<sequence>MTTTMRAELFEQIPTADEWKPVALSEVEDGDVVSFDLAALSERRRESVPRVDWSEVYADAHAVAVKEDLGESVRLCFYDLTHPTVVGVPEMQVLRLR</sequence>
<accession>A0ABS1UUV9</accession>
<keyword evidence="2" id="KW-1185">Reference proteome</keyword>
<proteinExistence type="predicted"/>
<organism evidence="1 2">
    <name type="scientific">Micromonospora fiedleri</name>
    <dbReference type="NCBI Taxonomy" id="1157498"/>
    <lineage>
        <taxon>Bacteria</taxon>
        <taxon>Bacillati</taxon>
        <taxon>Actinomycetota</taxon>
        <taxon>Actinomycetes</taxon>
        <taxon>Micromonosporales</taxon>
        <taxon>Micromonosporaceae</taxon>
        <taxon>Micromonospora</taxon>
    </lineage>
</organism>
<name>A0ABS1UUV9_9ACTN</name>